<evidence type="ECO:0000256" key="1">
    <source>
        <dbReference type="SAM" id="MobiDB-lite"/>
    </source>
</evidence>
<evidence type="ECO:0000313" key="2">
    <source>
        <dbReference type="EMBL" id="BBH92690.1"/>
    </source>
</evidence>
<protein>
    <submittedName>
        <fullName evidence="2">Uncharacterized protein</fullName>
    </submittedName>
</protein>
<feature type="compositionally biased region" description="Low complexity" evidence="1">
    <location>
        <begin position="83"/>
        <end position="94"/>
    </location>
</feature>
<dbReference type="AlphaFoldDB" id="A0A455SYC8"/>
<gene>
    <name evidence="2" type="ORF">KTA_08890</name>
</gene>
<sequence>MIGTSQTEHLSSLRACLVGQDETVVLFLVRRDYAKGDIAGQKTGTILLPNIEMHELTDGKKRLVDKNGVAAASDSSQRACSLSQAGASRAQRAR</sequence>
<dbReference type="EMBL" id="AP019377">
    <property type="protein sequence ID" value="BBH92690.1"/>
    <property type="molecule type" value="Genomic_DNA"/>
</dbReference>
<organism evidence="2">
    <name type="scientific">Thermogemmatispora argillosa</name>
    <dbReference type="NCBI Taxonomy" id="2045280"/>
    <lineage>
        <taxon>Bacteria</taxon>
        <taxon>Bacillati</taxon>
        <taxon>Chloroflexota</taxon>
        <taxon>Ktedonobacteria</taxon>
        <taxon>Thermogemmatisporales</taxon>
        <taxon>Thermogemmatisporaceae</taxon>
        <taxon>Thermogemmatispora</taxon>
    </lineage>
</organism>
<accession>A0A455SYC8</accession>
<feature type="compositionally biased region" description="Polar residues" evidence="1">
    <location>
        <begin position="73"/>
        <end position="82"/>
    </location>
</feature>
<proteinExistence type="predicted"/>
<name>A0A455SYC8_9CHLR</name>
<feature type="region of interest" description="Disordered" evidence="1">
    <location>
        <begin position="71"/>
        <end position="94"/>
    </location>
</feature>
<reference evidence="2" key="1">
    <citation type="submission" date="2018-12" db="EMBL/GenBank/DDBJ databases">
        <title>Novel natural products biosynthetic potential of the class Ktedonobacteria.</title>
        <authorList>
            <person name="Zheng Y."/>
            <person name="Saitou A."/>
            <person name="Wang C.M."/>
            <person name="Toyoda A."/>
            <person name="Minakuchi Y."/>
            <person name="Sekiguchi Y."/>
            <person name="Ueda K."/>
            <person name="Takano H."/>
            <person name="Sakai Y."/>
            <person name="Yokota A."/>
            <person name="Yabe S."/>
        </authorList>
    </citation>
    <scope>NUCLEOTIDE SEQUENCE</scope>
    <source>
        <strain evidence="2">A3-2</strain>
    </source>
</reference>